<feature type="compositionally biased region" description="Polar residues" evidence="1">
    <location>
        <begin position="809"/>
        <end position="821"/>
    </location>
</feature>
<feature type="chain" id="PRO_5012641913" evidence="2">
    <location>
        <begin position="18"/>
        <end position="860"/>
    </location>
</feature>
<protein>
    <submittedName>
        <fullName evidence="3">Uncharacterized protein</fullName>
    </submittedName>
</protein>
<feature type="compositionally biased region" description="Polar residues" evidence="1">
    <location>
        <begin position="783"/>
        <end position="801"/>
    </location>
</feature>
<feature type="region of interest" description="Disordered" evidence="1">
    <location>
        <begin position="580"/>
        <end position="599"/>
    </location>
</feature>
<feature type="compositionally biased region" description="Acidic residues" evidence="1">
    <location>
        <begin position="285"/>
        <end position="294"/>
    </location>
</feature>
<proteinExistence type="predicted"/>
<keyword evidence="2" id="KW-0732">Signal</keyword>
<feature type="compositionally biased region" description="Basic and acidic residues" evidence="1">
    <location>
        <begin position="637"/>
        <end position="647"/>
    </location>
</feature>
<feature type="compositionally biased region" description="Polar residues" evidence="1">
    <location>
        <begin position="466"/>
        <end position="484"/>
    </location>
</feature>
<dbReference type="Proteomes" id="UP000192578">
    <property type="component" value="Unassembled WGS sequence"/>
</dbReference>
<evidence type="ECO:0000256" key="2">
    <source>
        <dbReference type="SAM" id="SignalP"/>
    </source>
</evidence>
<feature type="region of interest" description="Disordered" evidence="1">
    <location>
        <begin position="181"/>
        <end position="217"/>
    </location>
</feature>
<feature type="region of interest" description="Disordered" evidence="1">
    <location>
        <begin position="783"/>
        <end position="821"/>
    </location>
</feature>
<feature type="region of interest" description="Disordered" evidence="1">
    <location>
        <begin position="423"/>
        <end position="451"/>
    </location>
</feature>
<feature type="compositionally biased region" description="Polar residues" evidence="1">
    <location>
        <begin position="201"/>
        <end position="215"/>
    </location>
</feature>
<feature type="compositionally biased region" description="Low complexity" evidence="1">
    <location>
        <begin position="581"/>
        <end position="591"/>
    </location>
</feature>
<gene>
    <name evidence="3" type="ORF">BV898_00228</name>
</gene>
<feature type="compositionally biased region" description="Basic residues" evidence="1">
    <location>
        <begin position="134"/>
        <end position="144"/>
    </location>
</feature>
<feature type="compositionally biased region" description="Low complexity" evidence="1">
    <location>
        <begin position="491"/>
        <end position="507"/>
    </location>
</feature>
<feature type="region of interest" description="Disordered" evidence="1">
    <location>
        <begin position="260"/>
        <end position="295"/>
    </location>
</feature>
<feature type="compositionally biased region" description="Polar residues" evidence="1">
    <location>
        <begin position="648"/>
        <end position="658"/>
    </location>
</feature>
<feature type="region of interest" description="Disordered" evidence="1">
    <location>
        <begin position="637"/>
        <end position="675"/>
    </location>
</feature>
<dbReference type="EMBL" id="MTYJ01000001">
    <property type="protein sequence ID" value="OQV26102.1"/>
    <property type="molecule type" value="Genomic_DNA"/>
</dbReference>
<organism evidence="3 4">
    <name type="scientific">Hypsibius exemplaris</name>
    <name type="common">Freshwater tardigrade</name>
    <dbReference type="NCBI Taxonomy" id="2072580"/>
    <lineage>
        <taxon>Eukaryota</taxon>
        <taxon>Metazoa</taxon>
        <taxon>Ecdysozoa</taxon>
        <taxon>Tardigrada</taxon>
        <taxon>Eutardigrada</taxon>
        <taxon>Parachela</taxon>
        <taxon>Hypsibioidea</taxon>
        <taxon>Hypsibiidae</taxon>
        <taxon>Hypsibius</taxon>
    </lineage>
</organism>
<evidence type="ECO:0000313" key="4">
    <source>
        <dbReference type="Proteomes" id="UP000192578"/>
    </source>
</evidence>
<evidence type="ECO:0000313" key="3">
    <source>
        <dbReference type="EMBL" id="OQV26102.1"/>
    </source>
</evidence>
<dbReference type="AlphaFoldDB" id="A0A1W0XFF7"/>
<name>A0A1W0XFF7_HYPEX</name>
<feature type="compositionally biased region" description="Polar residues" evidence="1">
    <location>
        <begin position="100"/>
        <end position="115"/>
    </location>
</feature>
<sequence length="860" mass="93385">MAQWSFYCLLLVSVVGAQNVDLFDQWIAHSDRQFAQSERGGLPVAAFQQSRNGDSGLPDIQMQDPTGLSQIEDQLNHNFQNLDRIQATKQQSIRKIDAQIQRQNPEVSLTSTTPHPATEESAQDASEEPTTKLFTKKHKKHATKRTTASVDDAEEESTSPLPTIHHDFLSLKKASSTLKSASNLTAEEVSKNERENAPPTARSTTIKSGTSTAASDSLDRLPRTWVLPENSTLEMSPDPVVKALDAQLQENWKKIEKFKGLQQENSSSTHSPTKGSNVTENSVDEKEEIVDEETTTTTIGTTMHRRKGPFKKASWTKLQEVPVKVPQKTLKTTTDGSSRFAAEAEPVKVALHAKQLAMIKRALNAEKEKAGLSGKKMPTAAVLDHKVNATGDNDTVKVEWERIYALRDDKPLRIFPGVDRNSTAASAHDFSHTKSRSNETTSNSTDDHAKMGSELHKFPASALLNLTQTATKPNTTKVATNDTNARIPKVANDNDSSNPNENDSASDNAEEIDATTTQTATEMTMIPRVKAQVMAILAARKTTTTSQETTEMTMIPSVKAQVQAILAARKMMNHSMAENVTTTTEQSGTTTPEFESENEDEVAAPTAAMTTQSTSTASTTAKVLILLASKAPENKKKFHFSEKEPTTEQRTTSASVTEGKTPVEAKKKQSTTASVQMVTLPSKALPPKKFHFAEKEQTKEQGVKFSLATDLTTQSTFAAKENSSAGPSQAAMLPPKKFHFAEKEQKMGKQRMQQVSSTMAVMVSTANSETVDELENVEVVSTTGRTSAQSQTTGHPIQPSDTLVADKQMASTSAPLKPNSLISSIVASSTTTGKSVAVGDDSDDEVEATTVASTFHRSLP</sequence>
<reference evidence="4" key="1">
    <citation type="submission" date="2017-01" db="EMBL/GenBank/DDBJ databases">
        <title>Comparative genomics of anhydrobiosis in the tardigrade Hypsibius dujardini.</title>
        <authorList>
            <person name="Yoshida Y."/>
            <person name="Koutsovoulos G."/>
            <person name="Laetsch D."/>
            <person name="Stevens L."/>
            <person name="Kumar S."/>
            <person name="Horikawa D."/>
            <person name="Ishino K."/>
            <person name="Komine S."/>
            <person name="Tomita M."/>
            <person name="Blaxter M."/>
            <person name="Arakawa K."/>
        </authorList>
    </citation>
    <scope>NUCLEOTIDE SEQUENCE [LARGE SCALE GENOMIC DNA]</scope>
    <source>
        <strain evidence="4">Z151</strain>
    </source>
</reference>
<feature type="signal peptide" evidence="2">
    <location>
        <begin position="1"/>
        <end position="17"/>
    </location>
</feature>
<feature type="compositionally biased region" description="Polar residues" evidence="1">
    <location>
        <begin position="262"/>
        <end position="281"/>
    </location>
</feature>
<evidence type="ECO:0000256" key="1">
    <source>
        <dbReference type="SAM" id="MobiDB-lite"/>
    </source>
</evidence>
<feature type="region of interest" description="Disordered" evidence="1">
    <location>
        <begin position="466"/>
        <end position="511"/>
    </location>
</feature>
<feature type="region of interest" description="Disordered" evidence="1">
    <location>
        <begin position="93"/>
        <end position="161"/>
    </location>
</feature>
<keyword evidence="4" id="KW-1185">Reference proteome</keyword>
<comment type="caution">
    <text evidence="3">The sequence shown here is derived from an EMBL/GenBank/DDBJ whole genome shotgun (WGS) entry which is preliminary data.</text>
</comment>
<accession>A0A1W0XFF7</accession>